<keyword evidence="17" id="KW-1185">Reference proteome</keyword>
<keyword evidence="7" id="KW-0677">Repeat</keyword>
<evidence type="ECO:0000256" key="4">
    <source>
        <dbReference type="ARBA" id="ARBA00022614"/>
    </source>
</evidence>
<keyword evidence="8 15" id="KW-0391">Immunity</keyword>
<keyword evidence="9" id="KW-1133">Transmembrane helix</keyword>
<dbReference type="SMART" id="SM00369">
    <property type="entry name" value="LRR_TYP"/>
    <property type="match status" value="6"/>
</dbReference>
<dbReference type="InterPro" id="IPR000157">
    <property type="entry name" value="TIR_dom"/>
</dbReference>
<dbReference type="Proteomes" id="UP000186698">
    <property type="component" value="Chromosome 8S"/>
</dbReference>
<dbReference type="SUPFAM" id="SSF52200">
    <property type="entry name" value="Toll/Interleukin receptor TIR domain"/>
    <property type="match status" value="1"/>
</dbReference>
<dbReference type="Bgee" id="108700395">
    <property type="expression patterns" value="Expressed in neurula embryo"/>
</dbReference>
<evidence type="ECO:0000256" key="3">
    <source>
        <dbReference type="ARBA" id="ARBA00022588"/>
    </source>
</evidence>
<dbReference type="PANTHER" id="PTHR24365:SF551">
    <property type="entry name" value="TOLL-LIKE RECEPTOR 2"/>
    <property type="match status" value="1"/>
</dbReference>
<dbReference type="InterPro" id="IPR035897">
    <property type="entry name" value="Toll_tir_struct_dom_sf"/>
</dbReference>
<sequence length="838" mass="96454">MNTAQQNGILALWCFLVLGLVRESWCQTPCLVDESQRYVSCSGLNLVEIPKSLPTTLEDLDLSFNRLFQIKSADFSTFTNLRALNLSYNEISSIENSSFNSNTRLRSLTLFNNSLMEMPSTLLEPLLHLEFLDMSNNFYNESTLGEVFKTLVNLQILSIGGPLISKVQKDDFVPLQNISLQKFALKTMSSLLVYEEGAFSLLNTRVLWIDIALDNNAQALPPMLKDLAGKSFTSLRFRNLFETNYYTGAVDIFSWLAYINTTELVFYRGKFNENLLMLILVNIQKSRILDLSLLSVDFSRSQSANKTNVSIDDLYLRTLLVKDVTNPDILRFDWTFTWFSKVNNLSIINVNFNFVPCDAWDEMCNLKKLDMSCDKLVDAYLYNPKCHNVVLPKIETYILANNNLQSLHLLSLLTAKWPRLATLDLRSNSLGSYNETCTWTPSITTVILKDNVLNVYVFQCLPTTVEFLDLSHSQLERLDMDYFNKATNLKELILSQNKIKFISSDWKCPNLQVLALEDNSFGVIDKGSFKDLPKLRNLTAGDNPYHCTCDLYAFFSDIQEESRIVLFDWPEAYYCYHPPELLDTKVAFYTPGRVQCDVRLVVAISVSTTAVVVIITMLLCWRFDVPWYVQTLFAIVQSRYRSKNTGEIKEYLYHAFVSYSHSDADWVRGELLHRLESCSPPYRVCIHERDFVPGKWIIDNIIENIENSRKIIFVLSHNFVNSEWCNYELYFAHQRAIGHALEDIILVVKEKVTMEDLPKRFQKLRKLLRTKTYLEWPLEHTRQHFFWIQLKSILGKVSPSVIDQEDLLVANGGAASSDGPASEVYQEDAELYEALIPQ</sequence>
<dbReference type="Pfam" id="PF01582">
    <property type="entry name" value="TIR"/>
    <property type="match status" value="1"/>
</dbReference>
<dbReference type="GO" id="GO:0005886">
    <property type="term" value="C:plasma membrane"/>
    <property type="evidence" value="ECO:0000318"/>
    <property type="project" value="GO_Central"/>
</dbReference>
<keyword evidence="12 15" id="KW-0675">Receptor</keyword>
<dbReference type="PaxDb" id="8355-A0A1L8F4W9"/>
<evidence type="ECO:0000256" key="15">
    <source>
        <dbReference type="PIRNR" id="PIRNR037595"/>
    </source>
</evidence>
<evidence type="ECO:0000256" key="11">
    <source>
        <dbReference type="ARBA" id="ARBA00023136"/>
    </source>
</evidence>
<evidence type="ECO:0000256" key="7">
    <source>
        <dbReference type="ARBA" id="ARBA00022737"/>
    </source>
</evidence>
<dbReference type="InterPro" id="IPR032675">
    <property type="entry name" value="LRR_dom_sf"/>
</dbReference>
<dbReference type="GeneID" id="108700395"/>
<dbReference type="CTD" id="108700395"/>
<evidence type="ECO:0000256" key="10">
    <source>
        <dbReference type="ARBA" id="ARBA00023027"/>
    </source>
</evidence>
<dbReference type="PROSITE" id="PS51450">
    <property type="entry name" value="LRR"/>
    <property type="match status" value="3"/>
</dbReference>
<reference evidence="18" key="1">
    <citation type="submission" date="2025-08" db="UniProtKB">
        <authorList>
            <consortium name="RefSeq"/>
        </authorList>
    </citation>
    <scope>IDENTIFICATION</scope>
    <source>
        <strain evidence="18">J_2021</strain>
        <tissue evidence="18">Erythrocytes</tissue>
    </source>
</reference>
<keyword evidence="5" id="KW-0812">Transmembrane</keyword>
<dbReference type="GO" id="GO:0038023">
    <property type="term" value="F:signaling receptor activity"/>
    <property type="evidence" value="ECO:0000318"/>
    <property type="project" value="GO_Central"/>
</dbReference>
<dbReference type="SMART" id="SM00365">
    <property type="entry name" value="LRR_SD22"/>
    <property type="match status" value="4"/>
</dbReference>
<dbReference type="SMART" id="SM00082">
    <property type="entry name" value="LRRCT"/>
    <property type="match status" value="1"/>
</dbReference>
<evidence type="ECO:0000256" key="8">
    <source>
        <dbReference type="ARBA" id="ARBA00022859"/>
    </source>
</evidence>
<evidence type="ECO:0000256" key="12">
    <source>
        <dbReference type="ARBA" id="ARBA00023170"/>
    </source>
</evidence>
<organism evidence="17 18">
    <name type="scientific">Xenopus laevis</name>
    <name type="common">African clawed frog</name>
    <dbReference type="NCBI Taxonomy" id="8355"/>
    <lineage>
        <taxon>Eukaryota</taxon>
        <taxon>Metazoa</taxon>
        <taxon>Chordata</taxon>
        <taxon>Craniata</taxon>
        <taxon>Vertebrata</taxon>
        <taxon>Euteleostomi</taxon>
        <taxon>Amphibia</taxon>
        <taxon>Batrachia</taxon>
        <taxon>Anura</taxon>
        <taxon>Pipoidea</taxon>
        <taxon>Pipidae</taxon>
        <taxon>Xenopodinae</taxon>
        <taxon>Xenopus</taxon>
        <taxon>Xenopus</taxon>
    </lineage>
</organism>
<dbReference type="SUPFAM" id="SSF52058">
    <property type="entry name" value="L domain-like"/>
    <property type="match status" value="2"/>
</dbReference>
<evidence type="ECO:0000256" key="16">
    <source>
        <dbReference type="PIRSR" id="PIRSR037595-2"/>
    </source>
</evidence>
<dbReference type="GO" id="GO:0045087">
    <property type="term" value="P:innate immune response"/>
    <property type="evidence" value="ECO:0007669"/>
    <property type="project" value="UniProtKB-UniRule"/>
</dbReference>
<evidence type="ECO:0000256" key="6">
    <source>
        <dbReference type="ARBA" id="ARBA00022729"/>
    </source>
</evidence>
<dbReference type="PANTHER" id="PTHR24365">
    <property type="entry name" value="TOLL-LIKE RECEPTOR"/>
    <property type="match status" value="1"/>
</dbReference>
<dbReference type="PIRSF" id="PIRSF037595">
    <property type="entry name" value="Toll-like_receptor"/>
    <property type="match status" value="1"/>
</dbReference>
<dbReference type="AlphaFoldDB" id="A0A1L8F4W9"/>
<proteinExistence type="inferred from homology"/>
<dbReference type="FunFam" id="3.80.10.10:FF:000046">
    <property type="entry name" value="Toll-like receptor 2"/>
    <property type="match status" value="1"/>
</dbReference>
<evidence type="ECO:0000256" key="1">
    <source>
        <dbReference type="ARBA" id="ARBA00004479"/>
    </source>
</evidence>
<dbReference type="OrthoDB" id="1081807at2759"/>
<keyword evidence="16" id="KW-1015">Disulfide bond</keyword>
<keyword evidence="6" id="KW-0732">Signal</keyword>
<evidence type="ECO:0000256" key="9">
    <source>
        <dbReference type="ARBA" id="ARBA00022989"/>
    </source>
</evidence>
<dbReference type="GO" id="GO:0006954">
    <property type="term" value="P:inflammatory response"/>
    <property type="evidence" value="ECO:0000318"/>
    <property type="project" value="GO_Central"/>
</dbReference>
<dbReference type="RefSeq" id="XP_018089027.1">
    <property type="nucleotide sequence ID" value="XM_018233538.2"/>
</dbReference>
<dbReference type="Pfam" id="PF13855">
    <property type="entry name" value="LRR_8"/>
    <property type="match status" value="2"/>
</dbReference>
<dbReference type="Gene3D" id="3.80.10.10">
    <property type="entry name" value="Ribonuclease Inhibitor"/>
    <property type="match status" value="1"/>
</dbReference>
<keyword evidence="4" id="KW-0433">Leucine-rich repeat</keyword>
<dbReference type="InterPro" id="IPR003591">
    <property type="entry name" value="Leu-rich_rpt_typical-subtyp"/>
</dbReference>
<keyword evidence="13" id="KW-0325">Glycoprotein</keyword>
<dbReference type="STRING" id="8355.A0A1L8F4W9"/>
<dbReference type="GO" id="GO:0004888">
    <property type="term" value="F:transmembrane signaling receptor activity"/>
    <property type="evidence" value="ECO:0007669"/>
    <property type="project" value="InterPro"/>
</dbReference>
<dbReference type="GO" id="GO:0002224">
    <property type="term" value="P:toll-like receptor signaling pathway"/>
    <property type="evidence" value="ECO:0000318"/>
    <property type="project" value="GO_Central"/>
</dbReference>
<comment type="similarity">
    <text evidence="2 15">Belongs to the Toll-like receptor family.</text>
</comment>
<name>A0A1L8F4W9_XENLA</name>
<comment type="subcellular location">
    <subcellularLocation>
        <location evidence="1">Membrane</location>
        <topology evidence="1">Single-pass type I membrane protein</topology>
    </subcellularLocation>
</comment>
<dbReference type="Gene3D" id="3.40.50.10140">
    <property type="entry name" value="Toll/interleukin-1 receptor homology (TIR) domain"/>
    <property type="match status" value="1"/>
</dbReference>
<keyword evidence="14 15" id="KW-0395">Inflammatory response</keyword>
<dbReference type="FunFam" id="3.40.50.10140:FF:000001">
    <property type="entry name" value="Toll-like receptor 2"/>
    <property type="match status" value="1"/>
</dbReference>
<dbReference type="SMART" id="SM00255">
    <property type="entry name" value="TIR"/>
    <property type="match status" value="1"/>
</dbReference>
<protein>
    <submittedName>
        <fullName evidence="18">Toll-like receptor 2</fullName>
    </submittedName>
</protein>
<accession>A0A1L8F4W9</accession>
<evidence type="ECO:0000313" key="18">
    <source>
        <dbReference type="RefSeq" id="XP_018089027.1"/>
    </source>
</evidence>
<keyword evidence="11" id="KW-0472">Membrane</keyword>
<dbReference type="PROSITE" id="PS50104">
    <property type="entry name" value="TIR"/>
    <property type="match status" value="1"/>
</dbReference>
<dbReference type="OMA" id="WPLEHTR"/>
<keyword evidence="10" id="KW-0520">NAD</keyword>
<gene>
    <name evidence="18" type="primary">LOC108700395</name>
</gene>
<dbReference type="InterPro" id="IPR000483">
    <property type="entry name" value="Cys-rich_flank_reg_C"/>
</dbReference>
<evidence type="ECO:0000313" key="17">
    <source>
        <dbReference type="Proteomes" id="UP000186698"/>
    </source>
</evidence>
<evidence type="ECO:0000256" key="13">
    <source>
        <dbReference type="ARBA" id="ARBA00023180"/>
    </source>
</evidence>
<feature type="disulfide bond" evidence="16">
    <location>
        <begin position="437"/>
        <end position="460"/>
    </location>
</feature>
<dbReference type="InterPro" id="IPR017241">
    <property type="entry name" value="Toll-like_receptor"/>
</dbReference>
<feature type="disulfide bond" evidence="16">
    <location>
        <begin position="357"/>
        <end position="386"/>
    </location>
</feature>
<dbReference type="KEGG" id="xla:108700395"/>
<keyword evidence="3 15" id="KW-0399">Innate immunity</keyword>
<evidence type="ECO:0000256" key="2">
    <source>
        <dbReference type="ARBA" id="ARBA00009634"/>
    </source>
</evidence>
<evidence type="ECO:0000256" key="14">
    <source>
        <dbReference type="ARBA" id="ARBA00023198"/>
    </source>
</evidence>
<dbReference type="InterPro" id="IPR001611">
    <property type="entry name" value="Leu-rich_rpt"/>
</dbReference>
<evidence type="ECO:0000256" key="5">
    <source>
        <dbReference type="ARBA" id="ARBA00022692"/>
    </source>
</evidence>